<keyword evidence="3 6" id="KW-0812">Transmembrane</keyword>
<evidence type="ECO:0000313" key="7">
    <source>
        <dbReference type="EMBL" id="RAK63521.1"/>
    </source>
</evidence>
<accession>A0A328BAN4</accession>
<evidence type="ECO:0000256" key="1">
    <source>
        <dbReference type="ARBA" id="ARBA00004141"/>
    </source>
</evidence>
<comment type="subcellular location">
    <subcellularLocation>
        <location evidence="1">Membrane</location>
        <topology evidence="1">Multi-pass membrane protein</topology>
    </subcellularLocation>
</comment>
<keyword evidence="8" id="KW-1185">Reference proteome</keyword>
<dbReference type="Proteomes" id="UP000248553">
    <property type="component" value="Unassembled WGS sequence"/>
</dbReference>
<evidence type="ECO:0000256" key="4">
    <source>
        <dbReference type="ARBA" id="ARBA00022989"/>
    </source>
</evidence>
<dbReference type="PANTHER" id="PTHR43461">
    <property type="entry name" value="TRANSMEMBRANE PROTEIN 256"/>
    <property type="match status" value="1"/>
</dbReference>
<name>A0A328BAN4_9BACT</name>
<sequence length="133" mass="14260">MTARLILLAASLFGTLGVALGAFGAHGYKRYLEAAMSAADAATRLGTYETAVRYQFYHALALLAVAVLRLLRPELPWLGTVAWLFVGGIVLFSGSLYLLSFTGIRWFGPITPIGGVLFLAGWGLLFVAALRLP</sequence>
<evidence type="ECO:0000256" key="3">
    <source>
        <dbReference type="ARBA" id="ARBA00022692"/>
    </source>
</evidence>
<protein>
    <submittedName>
        <fullName evidence="7">DUF423 domain-containing protein</fullName>
    </submittedName>
</protein>
<proteinExistence type="inferred from homology"/>
<evidence type="ECO:0000313" key="8">
    <source>
        <dbReference type="Proteomes" id="UP000248553"/>
    </source>
</evidence>
<dbReference type="InterPro" id="IPR006696">
    <property type="entry name" value="DUF423"/>
</dbReference>
<evidence type="ECO:0000256" key="6">
    <source>
        <dbReference type="SAM" id="Phobius"/>
    </source>
</evidence>
<comment type="caution">
    <text evidence="7">The sequence shown here is derived from an EMBL/GenBank/DDBJ whole genome shotgun (WGS) entry which is preliminary data.</text>
</comment>
<dbReference type="GO" id="GO:0005886">
    <property type="term" value="C:plasma membrane"/>
    <property type="evidence" value="ECO:0007669"/>
    <property type="project" value="TreeGrafter"/>
</dbReference>
<feature type="transmembrane region" description="Helical" evidence="6">
    <location>
        <begin position="78"/>
        <end position="100"/>
    </location>
</feature>
<dbReference type="RefSeq" id="WP_111480183.1">
    <property type="nucleotide sequence ID" value="NZ_QHKM01000009.1"/>
</dbReference>
<evidence type="ECO:0000256" key="2">
    <source>
        <dbReference type="ARBA" id="ARBA00009694"/>
    </source>
</evidence>
<dbReference type="Pfam" id="PF04241">
    <property type="entry name" value="DUF423"/>
    <property type="match status" value="1"/>
</dbReference>
<reference evidence="8" key="1">
    <citation type="submission" date="2018-05" db="EMBL/GenBank/DDBJ databases">
        <authorList>
            <person name="Nie L."/>
        </authorList>
    </citation>
    <scope>NUCLEOTIDE SEQUENCE [LARGE SCALE GENOMIC DNA]</scope>
    <source>
        <strain evidence="8">NL</strain>
    </source>
</reference>
<gene>
    <name evidence="7" type="ORF">DLM85_21205</name>
</gene>
<dbReference type="EMBL" id="QHKM01000009">
    <property type="protein sequence ID" value="RAK63521.1"/>
    <property type="molecule type" value="Genomic_DNA"/>
</dbReference>
<dbReference type="AlphaFoldDB" id="A0A328BAN4"/>
<dbReference type="OrthoDB" id="9802121at2"/>
<evidence type="ECO:0000256" key="5">
    <source>
        <dbReference type="ARBA" id="ARBA00023136"/>
    </source>
</evidence>
<feature type="transmembrane region" description="Helical" evidence="6">
    <location>
        <begin position="54"/>
        <end position="71"/>
    </location>
</feature>
<organism evidence="7 8">
    <name type="scientific">Hymenobacter edaphi</name>
    <dbReference type="NCBI Taxonomy" id="2211146"/>
    <lineage>
        <taxon>Bacteria</taxon>
        <taxon>Pseudomonadati</taxon>
        <taxon>Bacteroidota</taxon>
        <taxon>Cytophagia</taxon>
        <taxon>Cytophagales</taxon>
        <taxon>Hymenobacteraceae</taxon>
        <taxon>Hymenobacter</taxon>
    </lineage>
</organism>
<comment type="similarity">
    <text evidence="2">Belongs to the UPF0382 family.</text>
</comment>
<keyword evidence="5 6" id="KW-0472">Membrane</keyword>
<keyword evidence="4 6" id="KW-1133">Transmembrane helix</keyword>
<dbReference type="PANTHER" id="PTHR43461:SF1">
    <property type="entry name" value="TRANSMEMBRANE PROTEIN 256"/>
    <property type="match status" value="1"/>
</dbReference>
<feature type="transmembrane region" description="Helical" evidence="6">
    <location>
        <begin position="106"/>
        <end position="130"/>
    </location>
</feature>